<reference evidence="3" key="1">
    <citation type="journal article" date="2017" name="Genome Biol.">
        <title>Comparative genomics reveals high biological diversity and specific adaptations in the industrially and medically important fungal genus Aspergillus.</title>
        <authorList>
            <person name="de Vries R.P."/>
            <person name="Riley R."/>
            <person name="Wiebenga A."/>
            <person name="Aguilar-Osorio G."/>
            <person name="Amillis S."/>
            <person name="Uchima C.A."/>
            <person name="Anderluh G."/>
            <person name="Asadollahi M."/>
            <person name="Askin M."/>
            <person name="Barry K."/>
            <person name="Battaglia E."/>
            <person name="Bayram O."/>
            <person name="Benocci T."/>
            <person name="Braus-Stromeyer S.A."/>
            <person name="Caldana C."/>
            <person name="Canovas D."/>
            <person name="Cerqueira G.C."/>
            <person name="Chen F."/>
            <person name="Chen W."/>
            <person name="Choi C."/>
            <person name="Clum A."/>
            <person name="Dos Santos R.A."/>
            <person name="Damasio A.R."/>
            <person name="Diallinas G."/>
            <person name="Emri T."/>
            <person name="Fekete E."/>
            <person name="Flipphi M."/>
            <person name="Freyberg S."/>
            <person name="Gallo A."/>
            <person name="Gournas C."/>
            <person name="Habgood R."/>
            <person name="Hainaut M."/>
            <person name="Harispe M.L."/>
            <person name="Henrissat B."/>
            <person name="Hilden K.S."/>
            <person name="Hope R."/>
            <person name="Hossain A."/>
            <person name="Karabika E."/>
            <person name="Karaffa L."/>
            <person name="Karanyi Z."/>
            <person name="Krasevec N."/>
            <person name="Kuo A."/>
            <person name="Kusch H."/>
            <person name="LaButti K."/>
            <person name="Lagendijk E.L."/>
            <person name="Lapidus A."/>
            <person name="Levasseur A."/>
            <person name="Lindquist E."/>
            <person name="Lipzen A."/>
            <person name="Logrieco A.F."/>
            <person name="MacCabe A."/>
            <person name="Maekelae M.R."/>
            <person name="Malavazi I."/>
            <person name="Melin P."/>
            <person name="Meyer V."/>
            <person name="Mielnichuk N."/>
            <person name="Miskei M."/>
            <person name="Molnar A.P."/>
            <person name="Mule G."/>
            <person name="Ngan C.Y."/>
            <person name="Orejas M."/>
            <person name="Orosz E."/>
            <person name="Ouedraogo J.P."/>
            <person name="Overkamp K.M."/>
            <person name="Park H.-S."/>
            <person name="Perrone G."/>
            <person name="Piumi F."/>
            <person name="Punt P.J."/>
            <person name="Ram A.F."/>
            <person name="Ramon A."/>
            <person name="Rauscher S."/>
            <person name="Record E."/>
            <person name="Riano-Pachon D.M."/>
            <person name="Robert V."/>
            <person name="Roehrig J."/>
            <person name="Ruller R."/>
            <person name="Salamov A."/>
            <person name="Salih N.S."/>
            <person name="Samson R.A."/>
            <person name="Sandor E."/>
            <person name="Sanguinetti M."/>
            <person name="Schuetze T."/>
            <person name="Sepcic K."/>
            <person name="Shelest E."/>
            <person name="Sherlock G."/>
            <person name="Sophianopoulou V."/>
            <person name="Squina F.M."/>
            <person name="Sun H."/>
            <person name="Susca A."/>
            <person name="Todd R.B."/>
            <person name="Tsang A."/>
            <person name="Unkles S.E."/>
            <person name="van de Wiele N."/>
            <person name="van Rossen-Uffink D."/>
            <person name="Oliveira J.V."/>
            <person name="Vesth T.C."/>
            <person name="Visser J."/>
            <person name="Yu J.-H."/>
            <person name="Zhou M."/>
            <person name="Andersen M.R."/>
            <person name="Archer D.B."/>
            <person name="Baker S.E."/>
            <person name="Benoit I."/>
            <person name="Brakhage A.A."/>
            <person name="Braus G.H."/>
            <person name="Fischer R."/>
            <person name="Frisvad J.C."/>
            <person name="Goldman G.H."/>
            <person name="Houbraken J."/>
            <person name="Oakley B."/>
            <person name="Pocsi I."/>
            <person name="Scazzocchio C."/>
            <person name="Seiboth B."/>
            <person name="vanKuyk P.A."/>
            <person name="Wortman J."/>
            <person name="Dyer P.S."/>
            <person name="Grigoriev I.V."/>
        </authorList>
    </citation>
    <scope>NUCLEOTIDE SEQUENCE [LARGE SCALE GENOMIC DNA]</scope>
    <source>
        <strain evidence="3">CBS 101740 / IMI 381727 / IBT 21946</strain>
    </source>
</reference>
<evidence type="ECO:0008006" key="4">
    <source>
        <dbReference type="Google" id="ProtNLM"/>
    </source>
</evidence>
<feature type="compositionally biased region" description="Acidic residues" evidence="1">
    <location>
        <begin position="70"/>
        <end position="122"/>
    </location>
</feature>
<dbReference type="AlphaFoldDB" id="A0A1L9UUG2"/>
<dbReference type="GeneID" id="93574961"/>
<proteinExistence type="predicted"/>
<protein>
    <recommendedName>
        <fullName evidence="4">HhH-GPD domain-containing protein</fullName>
    </recommendedName>
</protein>
<dbReference type="RefSeq" id="XP_067482427.1">
    <property type="nucleotide sequence ID" value="XM_067622473.1"/>
</dbReference>
<name>A0A1L9UUG2_ASPBC</name>
<dbReference type="InterPro" id="IPR011257">
    <property type="entry name" value="DNA_glycosylase"/>
</dbReference>
<dbReference type="VEuPathDB" id="FungiDB:ASPBRDRAFT_28138"/>
<keyword evidence="3" id="KW-1185">Reference proteome</keyword>
<dbReference type="SUPFAM" id="SSF48150">
    <property type="entry name" value="DNA-glycosylase"/>
    <property type="match status" value="1"/>
</dbReference>
<dbReference type="OMA" id="MKYKSPQ"/>
<evidence type="ECO:0000313" key="3">
    <source>
        <dbReference type="Proteomes" id="UP000184499"/>
    </source>
</evidence>
<feature type="region of interest" description="Disordered" evidence="1">
    <location>
        <begin position="1"/>
        <end position="133"/>
    </location>
</feature>
<organism evidence="2 3">
    <name type="scientific">Aspergillus brasiliensis (strain CBS 101740 / IMI 381727 / IBT 21946)</name>
    <dbReference type="NCBI Taxonomy" id="767769"/>
    <lineage>
        <taxon>Eukaryota</taxon>
        <taxon>Fungi</taxon>
        <taxon>Dikarya</taxon>
        <taxon>Ascomycota</taxon>
        <taxon>Pezizomycotina</taxon>
        <taxon>Eurotiomycetes</taxon>
        <taxon>Eurotiomycetidae</taxon>
        <taxon>Eurotiales</taxon>
        <taxon>Aspergillaceae</taxon>
        <taxon>Aspergillus</taxon>
        <taxon>Aspergillus subgen. Circumdati</taxon>
    </lineage>
</organism>
<feature type="compositionally biased region" description="Basic and acidic residues" evidence="1">
    <location>
        <begin position="16"/>
        <end position="28"/>
    </location>
</feature>
<evidence type="ECO:0000256" key="1">
    <source>
        <dbReference type="SAM" id="MobiDB-lite"/>
    </source>
</evidence>
<gene>
    <name evidence="2" type="ORF">ASPBRDRAFT_28138</name>
</gene>
<dbReference type="GO" id="GO:0006281">
    <property type="term" value="P:DNA repair"/>
    <property type="evidence" value="ECO:0007669"/>
    <property type="project" value="InterPro"/>
</dbReference>
<dbReference type="OrthoDB" id="423534at2759"/>
<sequence>MKYQSPHVESETDAGDAPKRKLDQRDPGVDTGEGSFEVEKEQPPTKASKSAANTAEEEDEVQEDSGYKDEEFEDGDEEGDEEFDEEEENQDGDDENVDLVNEQGDEEDEDAEGEEDEGEAEESASNTPKLQKVVKEFGRPPLYGTELAEGRLESSPDTLLAMVMDAMLKSRPISHDLTQRTVNKLIEVGYHDIRKLGESSWEERTMVLKDGGYNRYREQGATNLGDLAEFVNEKYDGDLNNLLKKAHNDRDETRKLIKEIKGLGDLGADLFFNNAQAVWPSLAPFIDGRSLETADKVGLSTDLDAIYADLGRDSMNMSRLANGLSAVRLEKRQGDLMAI</sequence>
<dbReference type="GO" id="GO:0003824">
    <property type="term" value="F:catalytic activity"/>
    <property type="evidence" value="ECO:0007669"/>
    <property type="project" value="InterPro"/>
</dbReference>
<accession>A0A1L9UUG2</accession>
<dbReference type="Proteomes" id="UP000184499">
    <property type="component" value="Unassembled WGS sequence"/>
</dbReference>
<dbReference type="EMBL" id="KV878681">
    <property type="protein sequence ID" value="OJJ75179.1"/>
    <property type="molecule type" value="Genomic_DNA"/>
</dbReference>
<evidence type="ECO:0000313" key="2">
    <source>
        <dbReference type="EMBL" id="OJJ75179.1"/>
    </source>
</evidence>